<dbReference type="InterPro" id="IPR004398">
    <property type="entry name" value="RNA_MeTrfase_RsmD"/>
</dbReference>
<keyword evidence="2" id="KW-0808">Transferase</keyword>
<dbReference type="PANTHER" id="PTHR43542">
    <property type="entry name" value="METHYLTRANSFERASE"/>
    <property type="match status" value="1"/>
</dbReference>
<name>A0A934KJ54_9BACT</name>
<dbReference type="PANTHER" id="PTHR43542:SF1">
    <property type="entry name" value="METHYLTRANSFERASE"/>
    <property type="match status" value="1"/>
</dbReference>
<gene>
    <name evidence="3" type="ORF">JF888_14780</name>
</gene>
<comment type="caution">
    <text evidence="3">The sequence shown here is derived from an EMBL/GenBank/DDBJ whole genome shotgun (WGS) entry which is preliminary data.</text>
</comment>
<dbReference type="AlphaFoldDB" id="A0A934KJ54"/>
<dbReference type="EMBL" id="JAEKNQ010000057">
    <property type="protein sequence ID" value="MBJ7604427.1"/>
    <property type="molecule type" value="Genomic_DNA"/>
</dbReference>
<protein>
    <submittedName>
        <fullName evidence="3">RsmD family RNA methyltransferase</fullName>
    </submittedName>
</protein>
<keyword evidence="1 3" id="KW-0489">Methyltransferase</keyword>
<dbReference type="CDD" id="cd02440">
    <property type="entry name" value="AdoMet_MTases"/>
    <property type="match status" value="1"/>
</dbReference>
<sequence>MLTPPGIRPSQGLIKEAIFNSLGPGVVGAKVLDLFAGSGALGIEALSRGAAQATFVDNDHRTLQVLRQNLARLALEGRSAVRQGRLPGWLEANAQLVGEATLILLDPAYNDPTLAWVLTSLDGLLKAPAGVVVEHSGQLVLPQLDRLRQIRSKRYGDTGLTILELPAAAAGH</sequence>
<evidence type="ECO:0000256" key="2">
    <source>
        <dbReference type="ARBA" id="ARBA00022679"/>
    </source>
</evidence>
<dbReference type="Pfam" id="PF03602">
    <property type="entry name" value="Cons_hypoth95"/>
    <property type="match status" value="1"/>
</dbReference>
<dbReference type="SUPFAM" id="SSF53335">
    <property type="entry name" value="S-adenosyl-L-methionine-dependent methyltransferases"/>
    <property type="match status" value="1"/>
</dbReference>
<dbReference type="InterPro" id="IPR029063">
    <property type="entry name" value="SAM-dependent_MTases_sf"/>
</dbReference>
<dbReference type="PIRSF" id="PIRSF004553">
    <property type="entry name" value="CHP00095"/>
    <property type="match status" value="1"/>
</dbReference>
<dbReference type="Proteomes" id="UP000620075">
    <property type="component" value="Unassembled WGS sequence"/>
</dbReference>
<organism evidence="3 4">
    <name type="scientific">Candidatus Dormiibacter inghamiae</name>
    <dbReference type="NCBI Taxonomy" id="3127013"/>
    <lineage>
        <taxon>Bacteria</taxon>
        <taxon>Bacillati</taxon>
        <taxon>Candidatus Dormiibacterota</taxon>
        <taxon>Candidatus Dormibacteria</taxon>
        <taxon>Candidatus Dormibacterales</taxon>
        <taxon>Candidatus Dormibacteraceae</taxon>
        <taxon>Candidatus Dormiibacter</taxon>
    </lineage>
</organism>
<dbReference type="GO" id="GO:0031167">
    <property type="term" value="P:rRNA methylation"/>
    <property type="evidence" value="ECO:0007669"/>
    <property type="project" value="InterPro"/>
</dbReference>
<accession>A0A934KJ54</accession>
<evidence type="ECO:0000313" key="3">
    <source>
        <dbReference type="EMBL" id="MBJ7604427.1"/>
    </source>
</evidence>
<evidence type="ECO:0000256" key="1">
    <source>
        <dbReference type="ARBA" id="ARBA00022603"/>
    </source>
</evidence>
<proteinExistence type="predicted"/>
<reference evidence="3 4" key="1">
    <citation type="submission" date="2020-10" db="EMBL/GenBank/DDBJ databases">
        <title>Ca. Dormibacterota MAGs.</title>
        <authorList>
            <person name="Montgomery K."/>
        </authorList>
    </citation>
    <scope>NUCLEOTIDE SEQUENCE [LARGE SCALE GENOMIC DNA]</scope>
    <source>
        <strain evidence="3">SC8811_S16_3</strain>
    </source>
</reference>
<dbReference type="GO" id="GO:0008168">
    <property type="term" value="F:methyltransferase activity"/>
    <property type="evidence" value="ECO:0007669"/>
    <property type="project" value="UniProtKB-KW"/>
</dbReference>
<dbReference type="Gene3D" id="3.40.50.150">
    <property type="entry name" value="Vaccinia Virus protein VP39"/>
    <property type="match status" value="1"/>
</dbReference>
<evidence type="ECO:0000313" key="4">
    <source>
        <dbReference type="Proteomes" id="UP000620075"/>
    </source>
</evidence>